<dbReference type="SUPFAM" id="SSF88633">
    <property type="entry name" value="Positive stranded ssRNA viruses"/>
    <property type="match status" value="1"/>
</dbReference>
<dbReference type="GO" id="GO:0030430">
    <property type="term" value="C:host cell cytoplasm"/>
    <property type="evidence" value="ECO:0007669"/>
    <property type="project" value="UniProtKB-SubCell"/>
</dbReference>
<dbReference type="PROSITE" id="PS51894">
    <property type="entry name" value="CV_3CL_PRO"/>
    <property type="match status" value="1"/>
</dbReference>
<evidence type="ECO:0000256" key="23">
    <source>
        <dbReference type="SAM" id="MobiDB-lite"/>
    </source>
</evidence>
<protein>
    <recommendedName>
        <fullName evidence="3">Genome polyprotein</fullName>
    </recommendedName>
</protein>
<evidence type="ECO:0000256" key="7">
    <source>
        <dbReference type="ARBA" id="ARBA00022561"/>
    </source>
</evidence>
<dbReference type="Pfam" id="PF00680">
    <property type="entry name" value="RdRP_1"/>
    <property type="match status" value="1"/>
</dbReference>
<dbReference type="Pfam" id="PF20915">
    <property type="entry name" value="VPg"/>
    <property type="match status" value="1"/>
</dbReference>
<comment type="function">
    <text evidence="19">Displays NTPase activity, but no helicase activity. Induces the formation of convoluted membranes derived from the host ER. These remodeled membranes probably form the viral factories that contain the replication complex. Together with NS2 and NS4, initiates the formation of the replication complex.</text>
</comment>
<dbReference type="EMBL" id="PP712021">
    <property type="protein sequence ID" value="XBH24185.1"/>
    <property type="molecule type" value="Genomic_RNA"/>
</dbReference>
<feature type="domain" description="RdRp catalytic" evidence="24">
    <location>
        <begin position="1444"/>
        <end position="1569"/>
    </location>
</feature>
<evidence type="ECO:0000256" key="22">
    <source>
        <dbReference type="ARBA" id="ARBA00047631"/>
    </source>
</evidence>
<reference evidence="27" key="2">
    <citation type="submission" date="2024-02" db="EMBL/GenBank/DDBJ databases">
        <authorList>
            <person name="Hu B."/>
        </authorList>
    </citation>
    <scope>NUCLEOTIDE SEQUENCE</scope>
    <source>
        <strain evidence="27">3A/Kenya/BAT272/2015</strain>
    </source>
</reference>
<dbReference type="InterPro" id="IPR043128">
    <property type="entry name" value="Rev_trsase/Diguanyl_cyclase"/>
</dbReference>
<comment type="subcellular location">
    <subcellularLocation>
        <location evidence="1">Host cytoplasm</location>
    </subcellularLocation>
    <subcellularLocation>
        <location evidence="2">Virion</location>
    </subcellularLocation>
</comment>
<evidence type="ECO:0000256" key="19">
    <source>
        <dbReference type="ARBA" id="ARBA00045380"/>
    </source>
</evidence>
<dbReference type="InterPro" id="IPR000605">
    <property type="entry name" value="Helicase_SF3_ssDNA/RNA_vir"/>
</dbReference>
<feature type="domain" description="SF3 helicase" evidence="25">
    <location>
        <begin position="448"/>
        <end position="606"/>
    </location>
</feature>
<evidence type="ECO:0000259" key="26">
    <source>
        <dbReference type="PROSITE" id="PS51894"/>
    </source>
</evidence>
<reference evidence="27" key="1">
    <citation type="journal article" date="2024" name="Microbiome">
        <title>Substantial viral diversity in bats and rodents from East Africa: insights into evolution, recombination, and cocirculation.</title>
        <authorList>
            <person name="Wang D."/>
            <person name="Yang X."/>
            <person name="Ren Z."/>
            <person name="Hu B."/>
            <person name="Zhao H."/>
            <person name="Yang K."/>
            <person name="Shi P."/>
            <person name="Zhang Z."/>
            <person name="Feng Q."/>
            <person name="Nawenja C.V."/>
            <person name="Obanda V."/>
            <person name="Robert K."/>
            <person name="Nalikka B."/>
            <person name="Waruhiu C.N."/>
            <person name="Ochola G.O."/>
            <person name="Onyuok S.O."/>
            <person name="Ochieng H."/>
            <person name="Li B."/>
            <person name="Zhu Y."/>
            <person name="Si H."/>
            <person name="Yin J."/>
            <person name="Kristiansen K."/>
            <person name="Jin X."/>
            <person name="Xu X."/>
            <person name="Xiao M."/>
            <person name="Agwanda B."/>
            <person name="Ommeh S."/>
            <person name="Li J."/>
            <person name="Shi Z.L."/>
        </authorList>
    </citation>
    <scope>NUCLEOTIDE SEQUENCE</scope>
    <source>
        <strain evidence="27">3A/Kenya/BAT272/2015</strain>
    </source>
</reference>
<keyword evidence="6" id="KW-0597">Phosphoprotein</keyword>
<comment type="function">
    <text evidence="20">Viral genome-linked protein is covalently linked to the 5'-end of the positive-strand, negative-strand genomic RNAs and subgenomic RNA. Acts as a genome-linked replication primer. May recruit ribosome to viral RNA thereby promoting viral proteins translation. Interacts with host translation initiation complex to allow the translation of viral proteins.</text>
</comment>
<keyword evidence="15" id="KW-0946">Virion</keyword>
<comment type="function">
    <text evidence="18">Together with NTPase and NS4, initiates the formation of the replication complex. Induces the proliferation of the host smooth ER membranes forming long tubular structures. These remodeled membranes probably form the viral factories that contain the replication complex.</text>
</comment>
<dbReference type="CDD" id="cd23192">
    <property type="entry name" value="Caliciviridae_RdRp"/>
    <property type="match status" value="1"/>
</dbReference>
<organism evidence="27">
    <name type="scientific">Taphozous bat calicivirus</name>
    <dbReference type="NCBI Taxonomy" id="3141908"/>
    <lineage>
        <taxon>Viruses</taxon>
        <taxon>Riboviria</taxon>
        <taxon>Orthornavirae</taxon>
        <taxon>Pisuviricota</taxon>
        <taxon>Pisoniviricetes</taxon>
        <taxon>Picornavirales</taxon>
        <taxon>Caliciviridae</taxon>
    </lineage>
</organism>
<dbReference type="InterPro" id="IPR004005">
    <property type="entry name" value="Calicivirus_coat"/>
</dbReference>
<dbReference type="SUPFAM" id="SSF56672">
    <property type="entry name" value="DNA/RNA polymerases"/>
    <property type="match status" value="1"/>
</dbReference>
<evidence type="ECO:0000256" key="15">
    <source>
        <dbReference type="ARBA" id="ARBA00022844"/>
    </source>
</evidence>
<evidence type="ECO:0000259" key="24">
    <source>
        <dbReference type="PROSITE" id="PS50507"/>
    </source>
</evidence>
<comment type="catalytic activity">
    <reaction evidence="22">
        <text>a ribonucleoside 5'-triphosphate + H2O = a ribonucleoside 5'-diphosphate + phosphate + H(+)</text>
        <dbReference type="Rhea" id="RHEA:23680"/>
        <dbReference type="ChEBI" id="CHEBI:15377"/>
        <dbReference type="ChEBI" id="CHEBI:15378"/>
        <dbReference type="ChEBI" id="CHEBI:43474"/>
        <dbReference type="ChEBI" id="CHEBI:57930"/>
        <dbReference type="ChEBI" id="CHEBI:61557"/>
        <dbReference type="EC" id="3.6.1.15"/>
    </reaction>
</comment>
<dbReference type="GO" id="GO:0003723">
    <property type="term" value="F:RNA binding"/>
    <property type="evidence" value="ECO:0007669"/>
    <property type="project" value="InterPro"/>
</dbReference>
<evidence type="ECO:0000256" key="10">
    <source>
        <dbReference type="ARBA" id="ARBA00022695"/>
    </source>
</evidence>
<dbReference type="PRINTS" id="PR00918">
    <property type="entry name" value="CALICVIRUSNS"/>
</dbReference>
<keyword evidence="16" id="KW-0693">Viral RNA replication</keyword>
<keyword evidence="13" id="KW-0788">Thiol protease</keyword>
<keyword evidence="17" id="KW-1035">Host cytoplasm</keyword>
<dbReference type="InterPro" id="IPR033703">
    <property type="entry name" value="Rhv-like"/>
</dbReference>
<dbReference type="GO" id="GO:0003968">
    <property type="term" value="F:RNA-directed RNA polymerase activity"/>
    <property type="evidence" value="ECO:0007669"/>
    <property type="project" value="UniProtKB-KW"/>
</dbReference>
<evidence type="ECO:0000256" key="13">
    <source>
        <dbReference type="ARBA" id="ARBA00022807"/>
    </source>
</evidence>
<dbReference type="SUPFAM" id="SSF50494">
    <property type="entry name" value="Trypsin-like serine proteases"/>
    <property type="match status" value="1"/>
</dbReference>
<name>A0AAU7E3B3_9CALI</name>
<feature type="compositionally biased region" description="Basic and acidic residues" evidence="23">
    <location>
        <begin position="1238"/>
        <end position="1249"/>
    </location>
</feature>
<dbReference type="Gene3D" id="3.30.70.270">
    <property type="match status" value="2"/>
</dbReference>
<dbReference type="GO" id="GO:0006351">
    <property type="term" value="P:DNA-templated transcription"/>
    <property type="evidence" value="ECO:0007669"/>
    <property type="project" value="InterPro"/>
</dbReference>
<evidence type="ECO:0000256" key="11">
    <source>
        <dbReference type="ARBA" id="ARBA00022741"/>
    </source>
</evidence>
<dbReference type="InterPro" id="IPR029053">
    <property type="entry name" value="Viral_coat"/>
</dbReference>
<dbReference type="GO" id="GO:0019028">
    <property type="term" value="C:viral capsid"/>
    <property type="evidence" value="ECO:0007669"/>
    <property type="project" value="UniProtKB-KW"/>
</dbReference>
<accession>A0AAU7E3B3</accession>
<dbReference type="Gene3D" id="1.10.260.110">
    <property type="match status" value="1"/>
</dbReference>
<keyword evidence="12" id="KW-0378">Hydrolase</keyword>
<comment type="function">
    <text evidence="21">Probable key protein responsible for the formation of membrane alterations by the virus. Induces the formation of convoluted membranes derived from the host ER. These remodeled membranes probably form the viral factories that contain the replication complex. Together with NS2 and NTPase, initiates the formation of the replication complex.</text>
</comment>
<dbReference type="GO" id="GO:0039694">
    <property type="term" value="P:viral RNA genome replication"/>
    <property type="evidence" value="ECO:0007669"/>
    <property type="project" value="InterPro"/>
</dbReference>
<keyword evidence="7" id="KW-0167">Capsid protein</keyword>
<dbReference type="InterPro" id="IPR043502">
    <property type="entry name" value="DNA/RNA_pol_sf"/>
</dbReference>
<dbReference type="InterPro" id="IPR000317">
    <property type="entry name" value="Peptidase_C24"/>
</dbReference>
<dbReference type="InterPro" id="IPR049434">
    <property type="entry name" value="VPg"/>
</dbReference>
<evidence type="ECO:0000256" key="14">
    <source>
        <dbReference type="ARBA" id="ARBA00022840"/>
    </source>
</evidence>
<evidence type="ECO:0000256" key="18">
    <source>
        <dbReference type="ARBA" id="ARBA00045264"/>
    </source>
</evidence>
<evidence type="ECO:0000256" key="12">
    <source>
        <dbReference type="ARBA" id="ARBA00022801"/>
    </source>
</evidence>
<proteinExistence type="predicted"/>
<dbReference type="CDD" id="cd00205">
    <property type="entry name" value="rhv_like"/>
    <property type="match status" value="1"/>
</dbReference>
<evidence type="ECO:0000256" key="20">
    <source>
        <dbReference type="ARBA" id="ARBA00046180"/>
    </source>
</evidence>
<evidence type="ECO:0000256" key="2">
    <source>
        <dbReference type="ARBA" id="ARBA00004328"/>
    </source>
</evidence>
<evidence type="ECO:0000256" key="3">
    <source>
        <dbReference type="ARBA" id="ARBA00020107"/>
    </source>
</evidence>
<evidence type="ECO:0000256" key="9">
    <source>
        <dbReference type="ARBA" id="ARBA00022679"/>
    </source>
</evidence>
<dbReference type="Pfam" id="PF00915">
    <property type="entry name" value="Calici_coat"/>
    <property type="match status" value="1"/>
</dbReference>
<feature type="domain" description="Peptidase C24" evidence="26">
    <location>
        <begin position="1059"/>
        <end position="1204"/>
    </location>
</feature>
<dbReference type="Pfam" id="PF00910">
    <property type="entry name" value="RNA_helicase"/>
    <property type="match status" value="1"/>
</dbReference>
<evidence type="ECO:0000313" key="27">
    <source>
        <dbReference type="EMBL" id="XBH24185.1"/>
    </source>
</evidence>
<keyword evidence="4" id="KW-0696">RNA-directed RNA polymerase</keyword>
<keyword evidence="5" id="KW-0191">Covalent protein-RNA linkage</keyword>
<dbReference type="Gene3D" id="2.60.120.20">
    <property type="match status" value="1"/>
</dbReference>
<dbReference type="GO" id="GO:0004197">
    <property type="term" value="F:cysteine-type endopeptidase activity"/>
    <property type="evidence" value="ECO:0007669"/>
    <property type="project" value="InterPro"/>
</dbReference>
<evidence type="ECO:0000256" key="17">
    <source>
        <dbReference type="ARBA" id="ARBA00023200"/>
    </source>
</evidence>
<dbReference type="InterPro" id="IPR007094">
    <property type="entry name" value="RNA-dir_pol_PSvirus"/>
</dbReference>
<dbReference type="GO" id="GO:0006508">
    <property type="term" value="P:proteolysis"/>
    <property type="evidence" value="ECO:0007669"/>
    <property type="project" value="UniProtKB-KW"/>
</dbReference>
<dbReference type="InterPro" id="IPR004004">
    <property type="entry name" value="Helic/Pol/Pept_Calicivir-typ"/>
</dbReference>
<dbReference type="GO" id="GO:0005524">
    <property type="term" value="F:ATP binding"/>
    <property type="evidence" value="ECO:0007669"/>
    <property type="project" value="UniProtKB-KW"/>
</dbReference>
<dbReference type="Pfam" id="PF03510">
    <property type="entry name" value="Peptidase_C24"/>
    <property type="match status" value="1"/>
</dbReference>
<evidence type="ECO:0000256" key="8">
    <source>
        <dbReference type="ARBA" id="ARBA00022670"/>
    </source>
</evidence>
<keyword evidence="8" id="KW-0645">Protease</keyword>
<feature type="region of interest" description="Disordered" evidence="23">
    <location>
        <begin position="1228"/>
        <end position="1256"/>
    </location>
</feature>
<dbReference type="PROSITE" id="PS51218">
    <property type="entry name" value="SF3_HELICASE_2"/>
    <property type="match status" value="1"/>
</dbReference>
<keyword evidence="11" id="KW-0547">Nucleotide-binding</keyword>
<dbReference type="InterPro" id="IPR001205">
    <property type="entry name" value="RNA-dir_pol_C"/>
</dbReference>
<keyword evidence="10" id="KW-0548">Nucleotidyltransferase</keyword>
<dbReference type="Gene3D" id="6.10.250.3230">
    <property type="match status" value="1"/>
</dbReference>
<evidence type="ECO:0000256" key="1">
    <source>
        <dbReference type="ARBA" id="ARBA00004192"/>
    </source>
</evidence>
<dbReference type="InterPro" id="IPR027417">
    <property type="entry name" value="P-loop_NTPase"/>
</dbReference>
<evidence type="ECO:0000259" key="25">
    <source>
        <dbReference type="PROSITE" id="PS51218"/>
    </source>
</evidence>
<dbReference type="InterPro" id="IPR014759">
    <property type="entry name" value="Helicase_SF3_ssRNA_vir"/>
</dbReference>
<dbReference type="PRINTS" id="PR00916">
    <property type="entry name" value="2CENDOPTASE"/>
</dbReference>
<dbReference type="GO" id="GO:0003724">
    <property type="term" value="F:RNA helicase activity"/>
    <property type="evidence" value="ECO:0007669"/>
    <property type="project" value="InterPro"/>
</dbReference>
<dbReference type="PROSITE" id="PS50507">
    <property type="entry name" value="RDRP_SSRNA_POS"/>
    <property type="match status" value="1"/>
</dbReference>
<dbReference type="InterPro" id="IPR009003">
    <property type="entry name" value="Peptidase_S1_PA"/>
</dbReference>
<keyword evidence="14" id="KW-0067">ATP-binding</keyword>
<keyword evidence="9" id="KW-0808">Transferase</keyword>
<sequence>MAAFSRIQSQPDISPQGEIIVLLCREPEYYFRRPPCYGWTGSEPRLTPLACDQYRETFLSEGLADLWRQDSDAVEGRLRDAFEAYIGFPLPQSGSDLPVSISALATVWQCFTEALADCNHELWSEGFTREQVRSALISLETVLPESALRHPYGKRRVTQQHVEELLEGTCLWDEVPARGIKDVLRALWDSVVSGKDAAVDTILGCRDWLASSAPTVEGCKEALVMFMDGLDNTLRTNHAMILTKFVQWIKPTALAVICAAHRHSLSGWIVTLTALVELYGGAGGVGSVLSGLVKSCIEMLSEGLSGLWDLFSRWFGDLMTSEGPGGWPVLLVGVLGLLYYLLKGSLPGSGLTKGLLKLAGGLTTVTGAARGLVWLRDWVTSELLAGEVRKHTARAAALLDNMGENADPNTAESEALLSCCDVLLAEGESLLLKLGPSPLGGIVRCYSERLLDAAAGLRTNLMMNRQRKQPCCYVFGGPPGIGKTRLCHYIAEKLRLATSTFTLAKDHHDSYTGNPVCIWDEFDTDSKGEFVETLIGIVNTQPYPLNCDMVENKKKFFMSDVILCTTNYPSPVVPTHPRAEAFWRRVTYVDVECPALADHMRRNPGVPPPADIYKPDFSHLQMKIRPYLGVNSDGTLLDGRKGTCTQVTPSGIVRRINKVYKAEGADPNHLWIQVPQNQVADALKALNGWKSWTGVPVIIDGNPAPAALSTSNGLHRIVVSSEAPDQHSAQHVRHVSTRGLRPRDKQPIDLNTWGSPLDLFIHDTIITGSSMRKIIWGCEGYTIHVWDDPRAMPIIPVTQVATCFGIGDVVQALRRHMCWRSVPGIWRMIKGAWQEGLDNHVNMFRLLTGMTFTGNPTATLFRLPGGDIQLYTMGSSMYVNASPARVPVVAPGVAGQSGTMFMANTSWIDIIWRLCDVLLKHYVPVISACLTMHNLSEIWARANVTPEGKKGKTKQRIHALNDDEYEEWRDLRRDWRTDLTVSEFRALRDRAGIGAADQDCQRYRAWLELRELRKSHGAYEVVDVIGKGGHRTEVIRTEPRRPKKGNWSSQYDDYTMESGSPLLPICSGGCRVGWACHVGGGRLVTCAHLLKDADISGLDWKLEHQDADFALLSSDYRGPAYAIGEGDPALFGPAKHPVKVLDGGVFDTMTTRVAGWSVKIFSGVDTKPGDCGTPYFNDRHQLVGLHAASSTGRAVKLVCKVPKNSLKREHFPWKGLMVERVANVGGLPTGTRYHRSPAHPDKKPSETHEPAPIGVGDPRYSFSQVEMLVAGLRPYQETDLVSFDPNIMRSAVNHTRGFLQQAIGTQKSKNLSFAEACDTLDLSTSCGPLVHGLKRDYWDESAGEFTGELRKHLESSWDVAKRGKALRHEYKVALKDELRPIAKNDEGKRRLLWGADAGVTLVANAALHDVAVRLKAVVPMTPICVGINMDSEQSAVMLKALEGTVMYNVDYTKWDSTMQPLVIANAVDILGSWCEDTALSTAAIETLRSPAVARYEDIAFTTRTGLPSGMPYTSQVNSLCHMVCMSYAILKAYHDCGVPYSGNVFEMETIFTYGDDGLYGFSMATASVFDKVLDNLRAIGLKPTAPDKSDQIRPVLKDPVFLKRTLVRKENGTIRALLNEDSLARQCFWVKGPNGKKIYDTCAINTRERSIQLDNVLIHASQHGGDVWKRLLALVEETARGEGVPLTMNVWAAADLTYQQWYSGTVEAQPTEPREVVGKLVFEMEGDQPNPKSDGAAPITEAAGPSNALAIPQPVPAPVAAAQSAQMVLATGGNPNDTVPGAIRSTYVILSQVTWNNRQGIGTLLGVVQLGPGANPYLAHLGAMWTVWGGGLWVRLTISGSGVYAGKLMCAILPPGIEPNQVQAPGQFPHVVVDARLTAPVEVYLGDVRPTDYHGPGVDVPVASLGIWVYNPLINPFAPTGISNAFVTIETRPGDDFGFSMLRAPGQRTSEGADPRHLLPRRLGHARGNRIGGRIIGAAIVNINNQINHHWNLRAGTYGWSTGPPAPVVANVDRGNEINNGGPVRYWSVDAGGAGPILPNIPNHWPDSCASTANSDGGASLQWNCIQGTVVVFDDRWDVNENVAVTGYAAVTDGTITTGVGTLADSINLANMTIFGRAVTGSPPASGNLIFSPMWRQGNTPDDVPPTPLVNVNQTYGPIGPNHVLVWREQVLTDHPITGVLHCTQFTSTSEMLESGPYHVPPGQMAVWQVEDNGGSFQVGLTQSGHFYTGGTPGTTVELSPDTTFTYVGLLSVSTALMGPAASAAYHH</sequence>
<evidence type="ECO:0000256" key="6">
    <source>
        <dbReference type="ARBA" id="ARBA00022553"/>
    </source>
</evidence>
<evidence type="ECO:0000256" key="5">
    <source>
        <dbReference type="ARBA" id="ARBA00022520"/>
    </source>
</evidence>
<evidence type="ECO:0000256" key="4">
    <source>
        <dbReference type="ARBA" id="ARBA00022484"/>
    </source>
</evidence>
<evidence type="ECO:0000256" key="16">
    <source>
        <dbReference type="ARBA" id="ARBA00022953"/>
    </source>
</evidence>
<dbReference type="GO" id="GO:0017111">
    <property type="term" value="F:ribonucleoside triphosphate phosphatase activity"/>
    <property type="evidence" value="ECO:0007669"/>
    <property type="project" value="UniProtKB-EC"/>
</dbReference>
<dbReference type="SUPFAM" id="SSF52540">
    <property type="entry name" value="P-loop containing nucleoside triphosphate hydrolases"/>
    <property type="match status" value="1"/>
</dbReference>
<dbReference type="Gene3D" id="1.20.960.20">
    <property type="match status" value="1"/>
</dbReference>
<evidence type="ECO:0000256" key="21">
    <source>
        <dbReference type="ARBA" id="ARBA00046246"/>
    </source>
</evidence>